<proteinExistence type="predicted"/>
<evidence type="ECO:0000256" key="1">
    <source>
        <dbReference type="ARBA" id="ARBA00022723"/>
    </source>
</evidence>
<name>A0A182JCX2_ANOAO</name>
<feature type="region of interest" description="Disordered" evidence="4">
    <location>
        <begin position="117"/>
        <end position="137"/>
    </location>
</feature>
<evidence type="ECO:0000313" key="5">
    <source>
        <dbReference type="EnsemblMetazoa" id="AATE015718-PA.1"/>
    </source>
</evidence>
<feature type="compositionally biased region" description="Polar residues" evidence="4">
    <location>
        <begin position="117"/>
        <end position="130"/>
    </location>
</feature>
<dbReference type="SUPFAM" id="SSF57903">
    <property type="entry name" value="FYVE/PHD zinc finger"/>
    <property type="match status" value="1"/>
</dbReference>
<feature type="region of interest" description="Disordered" evidence="4">
    <location>
        <begin position="145"/>
        <end position="164"/>
    </location>
</feature>
<sequence>MSCGSCKLTIGDDAISCDGPCGSQFHISCLDLPRECIKELRRNPQLLWLCRGCTATRCSSKGSLPPCRDDIAVHVRSCLSSEFAASFNGLRSELLGEIKSVLAASIASHQVAAHVPTQASTQPTRPSTPAWNAPHATGLTNVPSKRRLIDRSPPPAVKAPPLLTGTGQQKSRALLMVPPAEAKFWLYLTRIAPSVPIADVEAYVREQLGTDDVTVVR</sequence>
<dbReference type="InterPro" id="IPR013083">
    <property type="entry name" value="Znf_RING/FYVE/PHD"/>
</dbReference>
<evidence type="ECO:0000256" key="4">
    <source>
        <dbReference type="SAM" id="MobiDB-lite"/>
    </source>
</evidence>
<reference evidence="5" key="1">
    <citation type="submission" date="2022-08" db="UniProtKB">
        <authorList>
            <consortium name="EnsemblMetazoa"/>
        </authorList>
    </citation>
    <scope>IDENTIFICATION</scope>
    <source>
        <strain evidence="5">EBRO</strain>
    </source>
</reference>
<dbReference type="PROSITE" id="PS50016">
    <property type="entry name" value="ZF_PHD_2"/>
    <property type="match status" value="1"/>
</dbReference>
<accession>A0A182JCX2</accession>
<dbReference type="Gene3D" id="3.30.40.10">
    <property type="entry name" value="Zinc/RING finger domain, C3HC4 (zinc finger)"/>
    <property type="match status" value="1"/>
</dbReference>
<organism evidence="5">
    <name type="scientific">Anopheles atroparvus</name>
    <name type="common">European mosquito</name>
    <dbReference type="NCBI Taxonomy" id="41427"/>
    <lineage>
        <taxon>Eukaryota</taxon>
        <taxon>Metazoa</taxon>
        <taxon>Ecdysozoa</taxon>
        <taxon>Arthropoda</taxon>
        <taxon>Hexapoda</taxon>
        <taxon>Insecta</taxon>
        <taxon>Pterygota</taxon>
        <taxon>Neoptera</taxon>
        <taxon>Endopterygota</taxon>
        <taxon>Diptera</taxon>
        <taxon>Nematocera</taxon>
        <taxon>Culicoidea</taxon>
        <taxon>Culicidae</taxon>
        <taxon>Anophelinae</taxon>
        <taxon>Anopheles</taxon>
    </lineage>
</organism>
<dbReference type="InterPro" id="IPR019787">
    <property type="entry name" value="Znf_PHD-finger"/>
</dbReference>
<keyword evidence="3" id="KW-0862">Zinc</keyword>
<dbReference type="InterPro" id="IPR011011">
    <property type="entry name" value="Znf_FYVE_PHD"/>
</dbReference>
<evidence type="ECO:0000256" key="3">
    <source>
        <dbReference type="ARBA" id="ARBA00022833"/>
    </source>
</evidence>
<dbReference type="PROSITE" id="PS01359">
    <property type="entry name" value="ZF_PHD_1"/>
    <property type="match status" value="1"/>
</dbReference>
<dbReference type="GO" id="GO:0008270">
    <property type="term" value="F:zinc ion binding"/>
    <property type="evidence" value="ECO:0007669"/>
    <property type="project" value="UniProtKB-KW"/>
</dbReference>
<keyword evidence="2" id="KW-0863">Zinc-finger</keyword>
<dbReference type="EnsemblMetazoa" id="AATE015718-RA">
    <property type="protein sequence ID" value="AATE015718-PA.1"/>
    <property type="gene ID" value="AATE015718"/>
</dbReference>
<evidence type="ECO:0000256" key="2">
    <source>
        <dbReference type="ARBA" id="ARBA00022771"/>
    </source>
</evidence>
<dbReference type="InterPro" id="IPR019786">
    <property type="entry name" value="Zinc_finger_PHD-type_CS"/>
</dbReference>
<dbReference type="VEuPathDB" id="VectorBase:AATE015718"/>
<dbReference type="EMBL" id="AXCP01007711">
    <property type="status" value="NOT_ANNOTATED_CDS"/>
    <property type="molecule type" value="Genomic_DNA"/>
</dbReference>
<dbReference type="AlphaFoldDB" id="A0A182JCX2"/>
<keyword evidence="1" id="KW-0479">Metal-binding</keyword>
<protein>
    <submittedName>
        <fullName evidence="5">Uncharacterized protein</fullName>
    </submittedName>
</protein>